<dbReference type="PANTHER" id="PTHR34047:SF8">
    <property type="entry name" value="PROTEIN YKFC"/>
    <property type="match status" value="1"/>
</dbReference>
<evidence type="ECO:0000256" key="1">
    <source>
        <dbReference type="ARBA" id="ARBA00034120"/>
    </source>
</evidence>
<gene>
    <name evidence="3" type="ORF">SAMN02744645_3401</name>
</gene>
<dbReference type="PANTHER" id="PTHR34047">
    <property type="entry name" value="NUCLEAR INTRON MATURASE 1, MITOCHONDRIAL-RELATED"/>
    <property type="match status" value="1"/>
</dbReference>
<keyword evidence="3" id="KW-0695">RNA-directed DNA polymerase</keyword>
<evidence type="ECO:0000313" key="3">
    <source>
        <dbReference type="EMBL" id="SHH36085.1"/>
    </source>
</evidence>
<name>A0A1M5SC90_9GAMM</name>
<dbReference type="CDD" id="cd01646">
    <property type="entry name" value="RT_Bac_retron_I"/>
    <property type="match status" value="1"/>
</dbReference>
<dbReference type="EMBL" id="FQXA01000006">
    <property type="protein sequence ID" value="SHH36085.1"/>
    <property type="molecule type" value="Genomic_DNA"/>
</dbReference>
<accession>A0A1M5SC90</accession>
<protein>
    <submittedName>
        <fullName evidence="3">Reverse transcriptase (RNA-dependent DNA polymerase)</fullName>
    </submittedName>
</protein>
<evidence type="ECO:0000313" key="4">
    <source>
        <dbReference type="Proteomes" id="UP000184000"/>
    </source>
</evidence>
<sequence length="454" mass="51226">MSAARSFKKYFAHKPLLRIYTDKIKPSGAIGLDRTRPAQLDARLNEELDLIIRKVHQGNYRFTAYKEKLILKGAISQPRQISIPTARDRIVLRALCDCLAEVYPSAKLSLPQEVINDLRAGVASGKYAEYAKIDLKNFYPSIPHSLIRTAIWKKVRKPELRSLIEAAITTPTVPESKGRKDTPDSTIGVPQGLAISNLLAEIALQNIDSVFQANTGIWYKRYVDDILILAPEGQAKVAADELIAALKNLGLNPHDFGPDSKSKVASLTEPFSFLGYQVEGGQIIIRHESILRFESSIAKIFTAYRHKVATANSPKDLQRARAYCEWKVNLRITGCYFGYKRRGWASYFSQITSTTQLRSVNHTIRKLTQRFSLEGHIRTKSLIKTFYELRRGSAGSHTYIPNLDDRDIGQKRALLAIWIGDEAWQLSDHHAERLFLIKVTKAVQELEEDIAHAS</sequence>
<dbReference type="InterPro" id="IPR000477">
    <property type="entry name" value="RT_dom"/>
</dbReference>
<evidence type="ECO:0000259" key="2">
    <source>
        <dbReference type="PROSITE" id="PS50878"/>
    </source>
</evidence>
<dbReference type="GeneID" id="98639013"/>
<dbReference type="RefSeq" id="WP_073302244.1">
    <property type="nucleotide sequence ID" value="NZ_FQXA01000006.1"/>
</dbReference>
<comment type="similarity">
    <text evidence="1">Belongs to the bacterial reverse transcriptase family.</text>
</comment>
<dbReference type="Proteomes" id="UP000184000">
    <property type="component" value="Unassembled WGS sequence"/>
</dbReference>
<keyword evidence="3" id="KW-0808">Transferase</keyword>
<dbReference type="InterPro" id="IPR051083">
    <property type="entry name" value="GrpII_Intron_Splice-Mob/Def"/>
</dbReference>
<dbReference type="PROSITE" id="PS50878">
    <property type="entry name" value="RT_POL"/>
    <property type="match status" value="1"/>
</dbReference>
<feature type="domain" description="Reverse transcriptase" evidence="2">
    <location>
        <begin position="51"/>
        <end position="278"/>
    </location>
</feature>
<organism evidence="3 4">
    <name type="scientific">Stutzerimonas xanthomarina DSM 18231</name>
    <dbReference type="NCBI Taxonomy" id="1403346"/>
    <lineage>
        <taxon>Bacteria</taxon>
        <taxon>Pseudomonadati</taxon>
        <taxon>Pseudomonadota</taxon>
        <taxon>Gammaproteobacteria</taxon>
        <taxon>Pseudomonadales</taxon>
        <taxon>Pseudomonadaceae</taxon>
        <taxon>Stutzerimonas</taxon>
    </lineage>
</organism>
<dbReference type="SUPFAM" id="SSF56672">
    <property type="entry name" value="DNA/RNA polymerases"/>
    <property type="match status" value="1"/>
</dbReference>
<reference evidence="3 4" key="1">
    <citation type="submission" date="2016-11" db="EMBL/GenBank/DDBJ databases">
        <authorList>
            <person name="Jaros S."/>
            <person name="Januszkiewicz K."/>
            <person name="Wedrychowicz H."/>
        </authorList>
    </citation>
    <scope>NUCLEOTIDE SEQUENCE [LARGE SCALE GENOMIC DNA]</scope>
    <source>
        <strain evidence="3 4">DSM 18231</strain>
    </source>
</reference>
<dbReference type="InterPro" id="IPR043502">
    <property type="entry name" value="DNA/RNA_pol_sf"/>
</dbReference>
<dbReference type="GO" id="GO:0003964">
    <property type="term" value="F:RNA-directed DNA polymerase activity"/>
    <property type="evidence" value="ECO:0007669"/>
    <property type="project" value="UniProtKB-KW"/>
</dbReference>
<proteinExistence type="inferred from homology"/>
<dbReference type="Pfam" id="PF00078">
    <property type="entry name" value="RVT_1"/>
    <property type="match status" value="1"/>
</dbReference>
<keyword evidence="3" id="KW-0548">Nucleotidyltransferase</keyword>
<dbReference type="AlphaFoldDB" id="A0A1M5SC90"/>